<keyword evidence="9 18" id="KW-0460">Magnesium</keyword>
<evidence type="ECO:0000256" key="5">
    <source>
        <dbReference type="ARBA" id="ARBA00022679"/>
    </source>
</evidence>
<dbReference type="HAMAP" id="MF_01631">
    <property type="entry name" value="GlmU"/>
    <property type="match status" value="1"/>
</dbReference>
<dbReference type="InterPro" id="IPR005882">
    <property type="entry name" value="Bifunctional_GlmU"/>
</dbReference>
<dbReference type="STRING" id="1484.SA87_06495"/>
<comment type="subcellular location">
    <subcellularLocation>
        <location evidence="1 18">Cytoplasm</location>
    </subcellularLocation>
</comment>
<feature type="binding site" evidence="18">
    <location>
        <position position="439"/>
    </location>
    <ligand>
        <name>acetyl-CoA</name>
        <dbReference type="ChEBI" id="CHEBI:57288"/>
    </ligand>
</feature>
<dbReference type="Proteomes" id="UP000244180">
    <property type="component" value="Unassembled WGS sequence"/>
</dbReference>
<dbReference type="GO" id="GO:0000902">
    <property type="term" value="P:cell morphogenesis"/>
    <property type="evidence" value="ECO:0007669"/>
    <property type="project" value="UniProtKB-UniRule"/>
</dbReference>
<dbReference type="InterPro" id="IPR025877">
    <property type="entry name" value="MobA-like_NTP_Trfase"/>
</dbReference>
<dbReference type="InterPro" id="IPR029044">
    <property type="entry name" value="Nucleotide-diphossugar_trans"/>
</dbReference>
<evidence type="ECO:0000256" key="16">
    <source>
        <dbReference type="ARBA" id="ARBA00048493"/>
    </source>
</evidence>
<feature type="binding site" evidence="18">
    <location>
        <position position="332"/>
    </location>
    <ligand>
        <name>UDP-N-acetyl-alpha-D-glucosamine</name>
        <dbReference type="ChEBI" id="CHEBI:57705"/>
    </ligand>
</feature>
<dbReference type="GO" id="GO:0006048">
    <property type="term" value="P:UDP-N-acetylglucosamine biosynthetic process"/>
    <property type="evidence" value="ECO:0007669"/>
    <property type="project" value="UniProtKB-UniPathway"/>
</dbReference>
<dbReference type="PANTHER" id="PTHR43584:SF3">
    <property type="entry name" value="BIFUNCTIONAL PROTEIN GLMU"/>
    <property type="match status" value="1"/>
</dbReference>
<accession>A0A132N1F7</accession>
<evidence type="ECO:0000256" key="19">
    <source>
        <dbReference type="SAM" id="MobiDB-lite"/>
    </source>
</evidence>
<comment type="similarity">
    <text evidence="3 18">In the N-terminal section; belongs to the N-acetylglucosamine-1-phosphate uridyltransferase family.</text>
</comment>
<dbReference type="GO" id="GO:0019134">
    <property type="term" value="F:glucosamine-1-phosphate N-acetyltransferase activity"/>
    <property type="evidence" value="ECO:0007669"/>
    <property type="project" value="UniProtKB-UniRule"/>
</dbReference>
<comment type="subunit">
    <text evidence="18">Homotrimer.</text>
</comment>
<feature type="binding site" evidence="18">
    <location>
        <position position="72"/>
    </location>
    <ligand>
        <name>UDP-N-acetyl-alpha-D-glucosamine</name>
        <dbReference type="ChEBI" id="CHEBI:57705"/>
    </ligand>
</feature>
<feature type="domain" description="MobA-like NTP transferase" evidence="20">
    <location>
        <begin position="5"/>
        <end position="189"/>
    </location>
</feature>
<dbReference type="InterPro" id="IPR050065">
    <property type="entry name" value="GlmU-like"/>
</dbReference>
<evidence type="ECO:0000313" key="21">
    <source>
        <dbReference type="EMBL" id="OAR04113.1"/>
    </source>
</evidence>
<evidence type="ECO:0000313" key="22">
    <source>
        <dbReference type="EMBL" id="PTQ53053.1"/>
    </source>
</evidence>
<keyword evidence="4 18" id="KW-0963">Cytoplasm</keyword>
<feature type="binding site" evidence="18">
    <location>
        <position position="154"/>
    </location>
    <ligand>
        <name>UDP-N-acetyl-alpha-D-glucosamine</name>
        <dbReference type="ChEBI" id="CHEBI:57705"/>
    </ligand>
</feature>
<evidence type="ECO:0000313" key="24">
    <source>
        <dbReference type="Proteomes" id="UP000244180"/>
    </source>
</evidence>
<comment type="similarity">
    <text evidence="2 18">In the C-terminal section; belongs to the transferase hexapeptide repeat family.</text>
</comment>
<keyword evidence="6 18" id="KW-0548">Nucleotidyltransferase</keyword>
<feature type="binding site" evidence="18">
    <location>
        <begin position="77"/>
        <end position="78"/>
    </location>
    <ligand>
        <name>UDP-N-acetyl-alpha-D-glucosamine</name>
        <dbReference type="ChEBI" id="CHEBI:57705"/>
    </ligand>
</feature>
<keyword evidence="12 18" id="KW-0511">Multifunctional enzyme</keyword>
<keyword evidence="5 18" id="KW-0808">Transferase</keyword>
<keyword evidence="10 18" id="KW-0133">Cell shape</keyword>
<evidence type="ECO:0000256" key="3">
    <source>
        <dbReference type="ARBA" id="ARBA00007947"/>
    </source>
</evidence>
<evidence type="ECO:0000256" key="6">
    <source>
        <dbReference type="ARBA" id="ARBA00022695"/>
    </source>
</evidence>
<keyword evidence="8 18" id="KW-0677">Repeat</keyword>
<dbReference type="GO" id="GO:0000287">
    <property type="term" value="F:magnesium ion binding"/>
    <property type="evidence" value="ECO:0007669"/>
    <property type="project" value="UniProtKB-UniRule"/>
</dbReference>
<protein>
    <recommendedName>
        <fullName evidence="18">Bifunctional protein GlmU</fullName>
    </recommendedName>
    <domain>
        <recommendedName>
            <fullName evidence="18">UDP-N-acetylglucosamine pyrophosphorylase</fullName>
            <ecNumber evidence="18">2.7.7.23</ecNumber>
        </recommendedName>
        <alternativeName>
            <fullName evidence="18">N-acetylglucosamine-1-phosphate uridyltransferase</fullName>
        </alternativeName>
    </domain>
    <domain>
        <recommendedName>
            <fullName evidence="18">Glucosamine-1-phosphate N-acetyltransferase</fullName>
            <ecNumber evidence="18">2.3.1.157</ecNumber>
        </recommendedName>
    </domain>
</protein>
<evidence type="ECO:0000256" key="13">
    <source>
        <dbReference type="ARBA" id="ARBA00023315"/>
    </source>
</evidence>
<feature type="binding site" evidence="18">
    <location>
        <position position="227"/>
    </location>
    <ligand>
        <name>Mg(2+)</name>
        <dbReference type="ChEBI" id="CHEBI:18420"/>
    </ligand>
</feature>
<comment type="catalytic activity">
    <reaction evidence="16 18">
        <text>N-acetyl-alpha-D-glucosamine 1-phosphate + UTP + H(+) = UDP-N-acetyl-alpha-D-glucosamine + diphosphate</text>
        <dbReference type="Rhea" id="RHEA:13509"/>
        <dbReference type="ChEBI" id="CHEBI:15378"/>
        <dbReference type="ChEBI" id="CHEBI:33019"/>
        <dbReference type="ChEBI" id="CHEBI:46398"/>
        <dbReference type="ChEBI" id="CHEBI:57705"/>
        <dbReference type="ChEBI" id="CHEBI:57776"/>
        <dbReference type="EC" id="2.7.7.23"/>
    </reaction>
</comment>
<dbReference type="Proteomes" id="UP000243024">
    <property type="component" value="Unassembled WGS sequence"/>
</dbReference>
<comment type="pathway">
    <text evidence="18">Nucleotide-sugar biosynthesis; UDP-N-acetyl-alpha-D-glucosamine biosynthesis; UDP-N-acetyl-alpha-D-glucosamine from N-acetyl-alpha-D-glucosamine 1-phosphate: step 1/1.</text>
</comment>
<dbReference type="EC" id="2.3.1.157" evidence="18"/>
<dbReference type="EMBL" id="PEBV01000017">
    <property type="protein sequence ID" value="PTQ53053.1"/>
    <property type="molecule type" value="Genomic_DNA"/>
</dbReference>
<dbReference type="Gene3D" id="2.160.10.10">
    <property type="entry name" value="Hexapeptide repeat proteins"/>
    <property type="match status" value="1"/>
</dbReference>
<gene>
    <name evidence="18" type="primary">glmU</name>
    <name evidence="22" type="ORF">HSCHL_2130</name>
    <name evidence="21" type="ORF">SA87_06495</name>
</gene>
<comment type="pathway">
    <text evidence="18">Bacterial outer membrane biogenesis; LPS lipid A biosynthesis.</text>
</comment>
<dbReference type="GO" id="GO:0009252">
    <property type="term" value="P:peptidoglycan biosynthetic process"/>
    <property type="evidence" value="ECO:0007669"/>
    <property type="project" value="UniProtKB-UniRule"/>
</dbReference>
<evidence type="ECO:0000256" key="18">
    <source>
        <dbReference type="HAMAP-Rule" id="MF_01631"/>
    </source>
</evidence>
<feature type="binding site" evidence="18">
    <location>
        <position position="365"/>
    </location>
    <ligand>
        <name>UDP-N-acetyl-alpha-D-glucosamine</name>
        <dbReference type="ChEBI" id="CHEBI:57705"/>
    </ligand>
</feature>
<dbReference type="GO" id="GO:0003977">
    <property type="term" value="F:UDP-N-acetylglucosamine diphosphorylase activity"/>
    <property type="evidence" value="ECO:0007669"/>
    <property type="project" value="UniProtKB-UniRule"/>
</dbReference>
<dbReference type="Gene3D" id="3.90.550.10">
    <property type="entry name" value="Spore Coat Polysaccharide Biosynthesis Protein SpsA, Chain A"/>
    <property type="match status" value="1"/>
</dbReference>
<dbReference type="NCBIfam" id="NF010934">
    <property type="entry name" value="PRK14354.1"/>
    <property type="match status" value="1"/>
</dbReference>
<dbReference type="NCBIfam" id="TIGR01173">
    <property type="entry name" value="glmU"/>
    <property type="match status" value="1"/>
</dbReference>
<dbReference type="OrthoDB" id="9775031at2"/>
<dbReference type="PROSITE" id="PS00101">
    <property type="entry name" value="HEXAPEP_TRANSFERASES"/>
    <property type="match status" value="1"/>
</dbReference>
<dbReference type="AlphaFoldDB" id="A0A132N1F7"/>
<dbReference type="GO" id="GO:0005737">
    <property type="term" value="C:cytoplasm"/>
    <property type="evidence" value="ECO:0007669"/>
    <property type="project" value="UniProtKB-SubCell"/>
</dbReference>
<comment type="cofactor">
    <cofactor evidence="18">
        <name>Mg(2+)</name>
        <dbReference type="ChEBI" id="CHEBI:18420"/>
    </cofactor>
    <text evidence="18">Binds 1 Mg(2+) ion per subunit.</text>
</comment>
<feature type="binding site" evidence="18">
    <location>
        <position position="350"/>
    </location>
    <ligand>
        <name>UDP-N-acetyl-alpha-D-glucosamine</name>
        <dbReference type="ChEBI" id="CHEBI:57705"/>
    </ligand>
</feature>
<dbReference type="CDD" id="cd03353">
    <property type="entry name" value="LbH_GlmU_C"/>
    <property type="match status" value="1"/>
</dbReference>
<comment type="pathway">
    <text evidence="18">Nucleotide-sugar biosynthesis; UDP-N-acetyl-alpha-D-glucosamine biosynthesis; N-acetyl-alpha-D-glucosamine 1-phosphate from alpha-D-glucosamine 6-phosphate (route II): step 2/2.</text>
</comment>
<feature type="region of interest" description="N-acetyltransferase" evidence="18">
    <location>
        <begin position="251"/>
        <end position="478"/>
    </location>
</feature>
<dbReference type="EC" id="2.7.7.23" evidence="18"/>
<evidence type="ECO:0000256" key="15">
    <source>
        <dbReference type="ARBA" id="ARBA00048247"/>
    </source>
</evidence>
<keyword evidence="7 18" id="KW-0479">Metal-binding</keyword>
<dbReference type="GO" id="GO:0008360">
    <property type="term" value="P:regulation of cell shape"/>
    <property type="evidence" value="ECO:0007669"/>
    <property type="project" value="UniProtKB-KW"/>
</dbReference>
<feature type="binding site" evidence="18">
    <location>
        <position position="376"/>
    </location>
    <ligand>
        <name>UDP-N-acetyl-alpha-D-glucosamine</name>
        <dbReference type="ChEBI" id="CHEBI:57705"/>
    </ligand>
</feature>
<comment type="caution">
    <text evidence="18">Lacks conserved residue(s) required for the propagation of feature annotation.</text>
</comment>
<dbReference type="UniPathway" id="UPA00113">
    <property type="reaction ID" value="UER00532"/>
</dbReference>
<keyword evidence="23" id="KW-1185">Reference proteome</keyword>
<dbReference type="EMBL" id="JXBB01000023">
    <property type="protein sequence ID" value="OAR04113.1"/>
    <property type="molecule type" value="Genomic_DNA"/>
</dbReference>
<feature type="active site" description="Proton acceptor" evidence="18">
    <location>
        <position position="362"/>
    </location>
</feature>
<evidence type="ECO:0000256" key="10">
    <source>
        <dbReference type="ARBA" id="ARBA00022960"/>
    </source>
</evidence>
<feature type="binding site" evidence="18">
    <location>
        <begin position="385"/>
        <end position="386"/>
    </location>
    <ligand>
        <name>acetyl-CoA</name>
        <dbReference type="ChEBI" id="CHEBI:57288"/>
    </ligand>
</feature>
<dbReference type="GO" id="GO:0016020">
    <property type="term" value="C:membrane"/>
    <property type="evidence" value="ECO:0007669"/>
    <property type="project" value="GOC"/>
</dbReference>
<feature type="region of interest" description="Linker" evidence="18">
    <location>
        <begin position="230"/>
        <end position="250"/>
    </location>
</feature>
<keyword evidence="14 18" id="KW-0961">Cell wall biogenesis/degradation</keyword>
<dbReference type="InterPro" id="IPR038009">
    <property type="entry name" value="GlmU_C_LbH"/>
</dbReference>
<feature type="binding site" evidence="18">
    <location>
        <begin position="8"/>
        <end position="11"/>
    </location>
    <ligand>
        <name>UDP-N-acetyl-alpha-D-glucosamine</name>
        <dbReference type="ChEBI" id="CHEBI:57705"/>
    </ligand>
</feature>
<dbReference type="RefSeq" id="WP_066201261.1">
    <property type="nucleotide sequence ID" value="NZ_CBCSAS010000014.1"/>
</dbReference>
<dbReference type="Pfam" id="PF00132">
    <property type="entry name" value="Hexapep"/>
    <property type="match status" value="1"/>
</dbReference>
<dbReference type="Pfam" id="PF12804">
    <property type="entry name" value="NTP_transf_3"/>
    <property type="match status" value="1"/>
</dbReference>
<sequence>MKRVAVVLAAGKGTRMRSERPKVLHPLLGKPMLGYVLEALGAVRWDGVFVVVGHRREWVEAAFAGAASFVVQDPPLGTGDAVKTALKQAGAPPETLVVLNGDAPLLRAETIRRLVEAHEAASAAATVAAARLDDPTGYGRLVRDDDGRLVGIVEEKDATPAVRAIREVNAGLYAFFGPALAEALSALRPDNAQQEYYLTDAVGHLLARGAAVEVFPLSDPTEARGVNDRRELAEAEAILRRRIIERHLLAGVTVEDPASTWIGPDVEIAADAIIRAGSRLMGRTRVGEGADVGPYADLTDTEVGAGARVRYTVAEGAAIGAGSDVGPYAHLRPGARLGRTVRVGNFVEVKNSTVGDGTKLPHLTYIGDATVGSGVNVGCGTITVNYDGVAKHRTMIEDGAFIGCNTNLIAPVRVGAGAYVAAGSTITDDVPDGALAIARARQTNKPGYAARLRAKFRDRSGRSAGEAVSHHGGEGNEG</sequence>
<name>A0A132N1F7_HYDSH</name>
<feature type="binding site" evidence="18">
    <location>
        <position position="422"/>
    </location>
    <ligand>
        <name>acetyl-CoA</name>
        <dbReference type="ChEBI" id="CHEBI:57288"/>
    </ligand>
</feature>
<evidence type="ECO:0000256" key="14">
    <source>
        <dbReference type="ARBA" id="ARBA00023316"/>
    </source>
</evidence>
<dbReference type="GO" id="GO:0071555">
    <property type="term" value="P:cell wall organization"/>
    <property type="evidence" value="ECO:0007669"/>
    <property type="project" value="UniProtKB-KW"/>
</dbReference>
<feature type="binding site" evidence="18">
    <location>
        <position position="22"/>
    </location>
    <ligand>
        <name>UDP-N-acetyl-alpha-D-glucosamine</name>
        <dbReference type="ChEBI" id="CHEBI:57705"/>
    </ligand>
</feature>
<organism evidence="21 23">
    <name type="scientific">Hydrogenibacillus schlegelii</name>
    <name type="common">Bacillus schlegelii</name>
    <dbReference type="NCBI Taxonomy" id="1484"/>
    <lineage>
        <taxon>Bacteria</taxon>
        <taxon>Bacillati</taxon>
        <taxon>Bacillota</taxon>
        <taxon>Bacilli</taxon>
        <taxon>Bacillales</taxon>
        <taxon>Bacillales Family X. Incertae Sedis</taxon>
        <taxon>Hydrogenibacillus</taxon>
    </lineage>
</organism>
<feature type="binding site" evidence="18">
    <location>
        <position position="139"/>
    </location>
    <ligand>
        <name>UDP-N-acetyl-alpha-D-glucosamine</name>
        <dbReference type="ChEBI" id="CHEBI:57705"/>
    </ligand>
</feature>
<keyword evidence="13 18" id="KW-0012">Acyltransferase</keyword>
<comment type="caution">
    <text evidence="21">The sequence shown here is derived from an EMBL/GenBank/DDBJ whole genome shotgun (WGS) entry which is preliminary data.</text>
</comment>
<dbReference type="InterPro" id="IPR001451">
    <property type="entry name" value="Hexapep"/>
</dbReference>
<dbReference type="InterPro" id="IPR011004">
    <property type="entry name" value="Trimer_LpxA-like_sf"/>
</dbReference>
<comment type="catalytic activity">
    <reaction evidence="15 18">
        <text>alpha-D-glucosamine 1-phosphate + acetyl-CoA = N-acetyl-alpha-D-glucosamine 1-phosphate + CoA + H(+)</text>
        <dbReference type="Rhea" id="RHEA:13725"/>
        <dbReference type="ChEBI" id="CHEBI:15378"/>
        <dbReference type="ChEBI" id="CHEBI:57287"/>
        <dbReference type="ChEBI" id="CHEBI:57288"/>
        <dbReference type="ChEBI" id="CHEBI:57776"/>
        <dbReference type="ChEBI" id="CHEBI:58516"/>
        <dbReference type="EC" id="2.3.1.157"/>
    </reaction>
</comment>
<evidence type="ECO:0000259" key="20">
    <source>
        <dbReference type="Pfam" id="PF12804"/>
    </source>
</evidence>
<feature type="compositionally biased region" description="Basic and acidic residues" evidence="19">
    <location>
        <begin position="468"/>
        <end position="478"/>
    </location>
</feature>
<dbReference type="SUPFAM" id="SSF53448">
    <property type="entry name" value="Nucleotide-diphospho-sugar transferases"/>
    <property type="match status" value="1"/>
</dbReference>
<feature type="region of interest" description="Pyrophosphorylase" evidence="18">
    <location>
        <begin position="1"/>
        <end position="229"/>
    </location>
</feature>
<comment type="function">
    <text evidence="17 18">Catalyzes the last two sequential reactions in the de novo biosynthetic pathway for UDP-N-acetylglucosamine (UDP-GlcNAc). The C-terminal domain catalyzes the transfer of acetyl group from acetyl coenzyme A to glucosamine-1-phosphate (GlcN-1-P) to produce N-acetylglucosamine-1-phosphate (GlcNAc-1-P), which is converted into UDP-GlcNAc by the transfer of uridine 5-monophosphate (from uridine 5-triphosphate), a reaction catalyzed by the N-terminal domain.</text>
</comment>
<feature type="binding site" evidence="18">
    <location>
        <position position="102"/>
    </location>
    <ligand>
        <name>Mg(2+)</name>
        <dbReference type="ChEBI" id="CHEBI:18420"/>
    </ligand>
</feature>
<dbReference type="GO" id="GO:0009245">
    <property type="term" value="P:lipid A biosynthetic process"/>
    <property type="evidence" value="ECO:0007669"/>
    <property type="project" value="UniProtKB-UniRule"/>
</dbReference>
<dbReference type="SUPFAM" id="SSF51161">
    <property type="entry name" value="Trimeric LpxA-like enzymes"/>
    <property type="match status" value="1"/>
</dbReference>
<dbReference type="InterPro" id="IPR018357">
    <property type="entry name" value="Hexapep_transf_CS"/>
</dbReference>
<evidence type="ECO:0000256" key="9">
    <source>
        <dbReference type="ARBA" id="ARBA00022842"/>
    </source>
</evidence>
<keyword evidence="11 18" id="KW-0573">Peptidoglycan synthesis</keyword>
<dbReference type="UniPathway" id="UPA00973"/>
<reference evidence="21 23" key="1">
    <citation type="submission" date="2015-09" db="EMBL/GenBank/DDBJ databases">
        <title>Draft genome sequence of Hydrogenibacillus schlegelii DSM 2000.</title>
        <authorList>
            <person name="Hemp J."/>
        </authorList>
    </citation>
    <scope>NUCLEOTIDE SEQUENCE [LARGE SCALE GENOMIC DNA]</scope>
    <source>
        <strain evidence="21 23">MA 48</strain>
    </source>
</reference>
<reference evidence="22 24" key="2">
    <citation type="submission" date="2017-08" db="EMBL/GenBank/DDBJ databases">
        <title>Burning lignite coal seam in the remote Altai Mountains harbors a hydrogen-driven thermophilic microbial community.</title>
        <authorList>
            <person name="Kadnikov V.V."/>
            <person name="Mardanov A.V."/>
            <person name="Ivasenko D."/>
            <person name="Beletsky A.V."/>
            <person name="Karnachuk O.V."/>
            <person name="Ravin N.V."/>
        </authorList>
    </citation>
    <scope>NUCLEOTIDE SEQUENCE [LARGE SCALE GENOMIC DNA]</scope>
    <source>
        <strain evidence="22">AL33</strain>
    </source>
</reference>
<feature type="binding site" evidence="18">
    <location>
        <position position="169"/>
    </location>
    <ligand>
        <name>UDP-N-acetyl-alpha-D-glucosamine</name>
        <dbReference type="ChEBI" id="CHEBI:57705"/>
    </ligand>
</feature>
<evidence type="ECO:0000256" key="7">
    <source>
        <dbReference type="ARBA" id="ARBA00022723"/>
    </source>
</evidence>
<evidence type="ECO:0000256" key="11">
    <source>
        <dbReference type="ARBA" id="ARBA00022984"/>
    </source>
</evidence>
<feature type="binding site" evidence="18">
    <location>
        <position position="227"/>
    </location>
    <ligand>
        <name>UDP-N-acetyl-alpha-D-glucosamine</name>
        <dbReference type="ChEBI" id="CHEBI:57705"/>
    </ligand>
</feature>
<proteinExistence type="inferred from homology"/>
<evidence type="ECO:0000256" key="1">
    <source>
        <dbReference type="ARBA" id="ARBA00004496"/>
    </source>
</evidence>
<evidence type="ECO:0000256" key="8">
    <source>
        <dbReference type="ARBA" id="ARBA00022737"/>
    </source>
</evidence>
<dbReference type="PANTHER" id="PTHR43584">
    <property type="entry name" value="NUCLEOTIDYL TRANSFERASE"/>
    <property type="match status" value="1"/>
</dbReference>
<dbReference type="CDD" id="cd02540">
    <property type="entry name" value="GT2_GlmU_N_bac"/>
    <property type="match status" value="1"/>
</dbReference>
<evidence type="ECO:0000256" key="4">
    <source>
        <dbReference type="ARBA" id="ARBA00022490"/>
    </source>
</evidence>
<evidence type="ECO:0000313" key="23">
    <source>
        <dbReference type="Proteomes" id="UP000243024"/>
    </source>
</evidence>
<evidence type="ECO:0000256" key="2">
    <source>
        <dbReference type="ARBA" id="ARBA00007707"/>
    </source>
</evidence>
<evidence type="ECO:0000256" key="12">
    <source>
        <dbReference type="ARBA" id="ARBA00023268"/>
    </source>
</evidence>
<feature type="region of interest" description="Disordered" evidence="19">
    <location>
        <begin position="459"/>
        <end position="478"/>
    </location>
</feature>
<evidence type="ECO:0000256" key="17">
    <source>
        <dbReference type="ARBA" id="ARBA00049628"/>
    </source>
</evidence>